<reference evidence="15" key="1">
    <citation type="journal article" date="2020" name="Stud. Mycol.">
        <title>101 Dothideomycetes genomes: a test case for predicting lifestyles and emergence of pathogens.</title>
        <authorList>
            <person name="Haridas S."/>
            <person name="Albert R."/>
            <person name="Binder M."/>
            <person name="Bloem J."/>
            <person name="Labutti K."/>
            <person name="Salamov A."/>
            <person name="Andreopoulos B."/>
            <person name="Baker S."/>
            <person name="Barry K."/>
            <person name="Bills G."/>
            <person name="Bluhm B."/>
            <person name="Cannon C."/>
            <person name="Castanera R."/>
            <person name="Culley D."/>
            <person name="Daum C."/>
            <person name="Ezra D."/>
            <person name="Gonzalez J."/>
            <person name="Henrissat B."/>
            <person name="Kuo A."/>
            <person name="Liang C."/>
            <person name="Lipzen A."/>
            <person name="Lutzoni F."/>
            <person name="Magnuson J."/>
            <person name="Mondo S."/>
            <person name="Nolan M."/>
            <person name="Ohm R."/>
            <person name="Pangilinan J."/>
            <person name="Park H.-J."/>
            <person name="Ramirez L."/>
            <person name="Alfaro M."/>
            <person name="Sun H."/>
            <person name="Tritt A."/>
            <person name="Yoshinaga Y."/>
            <person name="Zwiers L.-H."/>
            <person name="Turgeon B."/>
            <person name="Goodwin S."/>
            <person name="Spatafora J."/>
            <person name="Crous P."/>
            <person name="Grigoriev I."/>
        </authorList>
    </citation>
    <scope>NUCLEOTIDE SEQUENCE</scope>
    <source>
        <strain evidence="15">CBS 121410</strain>
    </source>
</reference>
<sequence>MTRTLQRKRRFRGKGSEKLYEDEDGVATLESEALYSTKVQSQLLFLFSVCGLGISLFLAVKYSIHGGGIRTTLAWLEAVLWVALFLHAVEVAIEKEPTTKFNIALANSALYLIAAATVVPIDGLYRLGHLSTDLGIAKIAIALAGFIDCVSFPRRPDVYQNGIPVDRQKTVSALERYTFSWKSLQADNLPRMDAGFRAKDLHDAFVSRDFKGRLWKSMIRAHAPKLTMQYIADSVESVAIVAPQFAMYQLLRLLEERDRGEEITYAASMWTIGLELRWWIGYSLNVSVRIQLNALIFTKSMRRKDVKGIQKNLPQEEESNKANGTGKDDQKITKTEAPTAQKTKQGTINLVGVDSKRVGDFYTWNVMLYGTVIKLTVSFFFIYKLVGWQALLAGLAAQLATVPLNVYVSTKYTKAQNSLMSARDAKLAILNEALSGIRQIKFSALEQQWQAKIREYRETELKSIWGVFMADTFLLFCWIFGPYMLSAVTLAVHAVIYGHLYPSTAFTTIGILGNIEGSLAFIPELITHGVDAWVSLKRIEEYLQAPEKPQNTVPGNSVSFRNATVAWPSDNEPDDESFALRELTIDFPDGELSVISGKTGSGKSLLLAAILGEVEVLSGTVEVPQAPPLKERYDWKANKSNWIIPSAIAFVSQQPWIENCTFKENVLFGLPLDESRYKRVISACALTKDLEMFTDGDTTEIGAQGINLSGGQRWRITLARALYSRAGILVMDDIFSAVDAHVGRHIFEQALVGELSQGRTRIIVTHHVSLCLPKTKYEVLLHEGRVDRAGFVDDLRQTGALDEILKEENDEVLEDDEELLPLPTESNGNASHRSELIDDGHIDANKKAPPKQFMEVETKQKGRISFSIYLDYFRAGGGVWAWGGILIFFVVIQALIIGRSWWVTIWSGQYKEADSTNTPLFSSFQHPMVSKTHLWSSAKTNMEYDTKFYVTIYVAISASIAILGALRYFTVYCGSIKASRTLFDNLAFVVLRAPLRWFDTVPTGRILNRFTSDFNAIDMELANGFSFALYSALMTIGIIIAVMTVTPWMIIFAVILLVLCLRYAVFYLIGARETRRLESLAKSPIFDLFGTTLSGIATIRAFDKSSSYIDSMYAKLDNHGRTLFYLWITARWLSWRLAVVGAAFSTAMAALVVSIKAIDAALAGFALGFTLNYASAVVWTLRQYTSVELSMNAVERIVEYTRIDTETQDGIDAPAAWPAEGRLEVSNLVVSYAADLEPVLKGLTFSIKPNERIGVVGRTGAGKSSLTLALFRFLEARQGSIVIDGLDVSKIKLHDLRSRVAIIPQDPVLFSGTVRSNIDPFNEREDYELREALERVHLVSSSPAESSAANADDNTNPFTSLLTPISEGGQNLSQGQRQLLCLARAIIARPKIMILDEATSAVDKGTDELIQRSIREEFGGSTLLVIAHRLSTIVDFDRILVMGEGRVVEYDSPRTLLEKEGGVFRGMVEDSGERELLESIILGTEGE</sequence>
<dbReference type="GO" id="GO:0005524">
    <property type="term" value="F:ATP binding"/>
    <property type="evidence" value="ECO:0007669"/>
    <property type="project" value="UniProtKB-KW"/>
</dbReference>
<keyword evidence="3" id="KW-0813">Transport</keyword>
<feature type="domain" description="ABC transmembrane type-1" evidence="14">
    <location>
        <begin position="348"/>
        <end position="531"/>
    </location>
</feature>
<evidence type="ECO:0000256" key="8">
    <source>
        <dbReference type="ARBA" id="ARBA00022989"/>
    </source>
</evidence>
<evidence type="ECO:0000259" key="13">
    <source>
        <dbReference type="PROSITE" id="PS50893"/>
    </source>
</evidence>
<dbReference type="Gene3D" id="1.20.1560.10">
    <property type="entry name" value="ABC transporter type 1, transmembrane domain"/>
    <property type="match status" value="2"/>
</dbReference>
<accession>A0A6A5YCD6</accession>
<feature type="transmembrane region" description="Helical" evidence="12">
    <location>
        <begin position="491"/>
        <end position="512"/>
    </location>
</feature>
<evidence type="ECO:0000256" key="2">
    <source>
        <dbReference type="ARBA" id="ARBA00009726"/>
    </source>
</evidence>
<feature type="domain" description="ABC transporter" evidence="13">
    <location>
        <begin position="558"/>
        <end position="808"/>
    </location>
</feature>
<proteinExistence type="inferred from homology"/>
<dbReference type="GO" id="GO:0140359">
    <property type="term" value="F:ABC-type transporter activity"/>
    <property type="evidence" value="ECO:0007669"/>
    <property type="project" value="InterPro"/>
</dbReference>
<feature type="transmembrane region" description="Helical" evidence="12">
    <location>
        <begin position="389"/>
        <end position="408"/>
    </location>
</feature>
<dbReference type="Proteomes" id="UP000799776">
    <property type="component" value="Unassembled WGS sequence"/>
</dbReference>
<evidence type="ECO:0000256" key="10">
    <source>
        <dbReference type="ARBA" id="ARBA00023180"/>
    </source>
</evidence>
<keyword evidence="8 12" id="KW-1133">Transmembrane helix</keyword>
<name>A0A6A5YCD6_9PEZI</name>
<dbReference type="EMBL" id="ML978715">
    <property type="protein sequence ID" value="KAF2089173.1"/>
    <property type="molecule type" value="Genomic_DNA"/>
</dbReference>
<evidence type="ECO:0000256" key="1">
    <source>
        <dbReference type="ARBA" id="ARBA00004141"/>
    </source>
</evidence>
<evidence type="ECO:0000256" key="12">
    <source>
        <dbReference type="SAM" id="Phobius"/>
    </source>
</evidence>
<dbReference type="FunFam" id="3.40.50.300:FF:000610">
    <property type="entry name" value="Multidrug resistance-associated ABC transporter"/>
    <property type="match status" value="1"/>
</dbReference>
<dbReference type="InterPro" id="IPR003439">
    <property type="entry name" value="ABC_transporter-like_ATP-bd"/>
</dbReference>
<dbReference type="CDD" id="cd03250">
    <property type="entry name" value="ABCC_MRP_domain1"/>
    <property type="match status" value="1"/>
</dbReference>
<dbReference type="Pfam" id="PF00005">
    <property type="entry name" value="ABC_tran"/>
    <property type="match status" value="2"/>
</dbReference>
<dbReference type="PROSITE" id="PS50893">
    <property type="entry name" value="ABC_TRANSPORTER_2"/>
    <property type="match status" value="2"/>
</dbReference>
<evidence type="ECO:0000256" key="5">
    <source>
        <dbReference type="ARBA" id="ARBA00022737"/>
    </source>
</evidence>
<evidence type="ECO:0000313" key="16">
    <source>
        <dbReference type="Proteomes" id="UP000799776"/>
    </source>
</evidence>
<evidence type="ECO:0000256" key="7">
    <source>
        <dbReference type="ARBA" id="ARBA00022840"/>
    </source>
</evidence>
<dbReference type="PANTHER" id="PTHR24223:SF456">
    <property type="entry name" value="MULTIDRUG RESISTANCE-ASSOCIATED PROTEIN LETHAL(2)03659"/>
    <property type="match status" value="1"/>
</dbReference>
<feature type="transmembrane region" description="Helical" evidence="12">
    <location>
        <begin position="127"/>
        <end position="147"/>
    </location>
</feature>
<dbReference type="CDD" id="cd18604">
    <property type="entry name" value="ABC_6TM_VMR1_D2_like"/>
    <property type="match status" value="1"/>
</dbReference>
<dbReference type="PROSITE" id="PS00211">
    <property type="entry name" value="ABC_TRANSPORTER_1"/>
    <property type="match status" value="1"/>
</dbReference>
<comment type="similarity">
    <text evidence="2">Belongs to the ABC transporter superfamily. ABCC family. Conjugate transporter (TC 3.A.1.208) subfamily.</text>
</comment>
<dbReference type="Pfam" id="PF00664">
    <property type="entry name" value="ABC_membrane"/>
    <property type="match status" value="2"/>
</dbReference>
<feature type="domain" description="ABC transporter" evidence="13">
    <location>
        <begin position="1223"/>
        <end position="1469"/>
    </location>
</feature>
<dbReference type="InterPro" id="IPR011527">
    <property type="entry name" value="ABC1_TM_dom"/>
</dbReference>
<dbReference type="CDD" id="cd18596">
    <property type="entry name" value="ABC_6TM_VMR1_D1_like"/>
    <property type="match status" value="1"/>
</dbReference>
<dbReference type="InterPro" id="IPR003593">
    <property type="entry name" value="AAA+_ATPase"/>
</dbReference>
<keyword evidence="6" id="KW-0547">Nucleotide-binding</keyword>
<dbReference type="InterPro" id="IPR036640">
    <property type="entry name" value="ABC1_TM_sf"/>
</dbReference>
<feature type="transmembrane region" description="Helical" evidence="12">
    <location>
        <begin position="1048"/>
        <end position="1069"/>
    </location>
</feature>
<evidence type="ECO:0000256" key="4">
    <source>
        <dbReference type="ARBA" id="ARBA00022692"/>
    </source>
</evidence>
<dbReference type="CDD" id="cd03244">
    <property type="entry name" value="ABCC_MRP_domain2"/>
    <property type="match status" value="1"/>
</dbReference>
<feature type="transmembrane region" description="Helical" evidence="12">
    <location>
        <begin position="72"/>
        <end position="89"/>
    </location>
</feature>
<feature type="transmembrane region" description="Helical" evidence="12">
    <location>
        <begin position="101"/>
        <end position="121"/>
    </location>
</feature>
<dbReference type="InterPro" id="IPR027417">
    <property type="entry name" value="P-loop_NTPase"/>
</dbReference>
<keyword evidence="5" id="KW-0677">Repeat</keyword>
<dbReference type="FunFam" id="3.40.50.300:FF:000825">
    <property type="entry name" value="ABC bile acid transporter"/>
    <property type="match status" value="1"/>
</dbReference>
<keyword evidence="9 12" id="KW-0472">Membrane</keyword>
<feature type="region of interest" description="Disordered" evidence="11">
    <location>
        <begin position="308"/>
        <end position="339"/>
    </location>
</feature>
<feature type="transmembrane region" description="Helical" evidence="12">
    <location>
        <begin position="879"/>
        <end position="902"/>
    </location>
</feature>
<gene>
    <name evidence="15" type="ORF">K490DRAFT_72781</name>
</gene>
<feature type="transmembrane region" description="Helical" evidence="12">
    <location>
        <begin position="366"/>
        <end position="383"/>
    </location>
</feature>
<dbReference type="OrthoDB" id="6500128at2759"/>
<dbReference type="GO" id="GO:0016020">
    <property type="term" value="C:membrane"/>
    <property type="evidence" value="ECO:0007669"/>
    <property type="project" value="UniProtKB-SubCell"/>
</dbReference>
<evidence type="ECO:0000256" key="6">
    <source>
        <dbReference type="ARBA" id="ARBA00022741"/>
    </source>
</evidence>
<keyword evidence="15" id="KW-0378">Hydrolase</keyword>
<feature type="transmembrane region" description="Helical" evidence="12">
    <location>
        <begin position="948"/>
        <end position="970"/>
    </location>
</feature>
<keyword evidence="16" id="KW-1185">Reference proteome</keyword>
<feature type="transmembrane region" description="Helical" evidence="12">
    <location>
        <begin position="1161"/>
        <end position="1181"/>
    </location>
</feature>
<dbReference type="InterPro" id="IPR050173">
    <property type="entry name" value="ABC_transporter_C-like"/>
</dbReference>
<dbReference type="GO" id="GO:0005737">
    <property type="term" value="C:cytoplasm"/>
    <property type="evidence" value="ECO:0007669"/>
    <property type="project" value="UniProtKB-ARBA"/>
</dbReference>
<dbReference type="PROSITE" id="PS50929">
    <property type="entry name" value="ABC_TM1F"/>
    <property type="match status" value="2"/>
</dbReference>
<dbReference type="PANTHER" id="PTHR24223">
    <property type="entry name" value="ATP-BINDING CASSETTE SUB-FAMILY C"/>
    <property type="match status" value="1"/>
</dbReference>
<dbReference type="SUPFAM" id="SSF90123">
    <property type="entry name" value="ABC transporter transmembrane region"/>
    <property type="match status" value="2"/>
</dbReference>
<evidence type="ECO:0000259" key="14">
    <source>
        <dbReference type="PROSITE" id="PS50929"/>
    </source>
</evidence>
<evidence type="ECO:0000313" key="15">
    <source>
        <dbReference type="EMBL" id="KAF2089173.1"/>
    </source>
</evidence>
<dbReference type="GO" id="GO:0016887">
    <property type="term" value="F:ATP hydrolysis activity"/>
    <property type="evidence" value="ECO:0007669"/>
    <property type="project" value="InterPro"/>
</dbReference>
<dbReference type="SMART" id="SM00382">
    <property type="entry name" value="AAA"/>
    <property type="match status" value="2"/>
</dbReference>
<feature type="domain" description="ABC transmembrane type-1" evidence="14">
    <location>
        <begin position="884"/>
        <end position="1189"/>
    </location>
</feature>
<keyword evidence="10" id="KW-0325">Glycoprotein</keyword>
<comment type="subcellular location">
    <subcellularLocation>
        <location evidence="1">Membrane</location>
        <topology evidence="1">Multi-pass membrane protein</topology>
    </subcellularLocation>
</comment>
<dbReference type="FunFam" id="1.20.1560.10:FF:000013">
    <property type="entry name" value="ABC transporter C family member 2"/>
    <property type="match status" value="1"/>
</dbReference>
<dbReference type="Gene3D" id="3.40.50.300">
    <property type="entry name" value="P-loop containing nucleotide triphosphate hydrolases"/>
    <property type="match status" value="2"/>
</dbReference>
<keyword evidence="4 12" id="KW-0812">Transmembrane</keyword>
<feature type="transmembrane region" description="Helical" evidence="12">
    <location>
        <begin position="1021"/>
        <end position="1042"/>
    </location>
</feature>
<evidence type="ECO:0000256" key="11">
    <source>
        <dbReference type="SAM" id="MobiDB-lite"/>
    </source>
</evidence>
<keyword evidence="7" id="KW-0067">ATP-binding</keyword>
<organism evidence="15 16">
    <name type="scientific">Saccharata proteae CBS 121410</name>
    <dbReference type="NCBI Taxonomy" id="1314787"/>
    <lineage>
        <taxon>Eukaryota</taxon>
        <taxon>Fungi</taxon>
        <taxon>Dikarya</taxon>
        <taxon>Ascomycota</taxon>
        <taxon>Pezizomycotina</taxon>
        <taxon>Dothideomycetes</taxon>
        <taxon>Dothideomycetes incertae sedis</taxon>
        <taxon>Botryosphaeriales</taxon>
        <taxon>Saccharataceae</taxon>
        <taxon>Saccharata</taxon>
    </lineage>
</organism>
<dbReference type="SUPFAM" id="SSF52540">
    <property type="entry name" value="P-loop containing nucleoside triphosphate hydrolases"/>
    <property type="match status" value="2"/>
</dbReference>
<protein>
    <submittedName>
        <fullName evidence="15">P-loop containing nucleoside triphosphate hydrolase protein</fullName>
    </submittedName>
</protein>
<dbReference type="InterPro" id="IPR017871">
    <property type="entry name" value="ABC_transporter-like_CS"/>
</dbReference>
<feature type="transmembrane region" description="Helical" evidence="12">
    <location>
        <begin position="1133"/>
        <end position="1155"/>
    </location>
</feature>
<evidence type="ECO:0000256" key="3">
    <source>
        <dbReference type="ARBA" id="ARBA00022448"/>
    </source>
</evidence>
<feature type="transmembrane region" description="Helical" evidence="12">
    <location>
        <begin position="464"/>
        <end position="485"/>
    </location>
</feature>
<evidence type="ECO:0000256" key="9">
    <source>
        <dbReference type="ARBA" id="ARBA00023136"/>
    </source>
</evidence>
<feature type="transmembrane region" description="Helical" evidence="12">
    <location>
        <begin position="43"/>
        <end position="60"/>
    </location>
</feature>